<sequence length="387" mass="44340">MSSFLCLDYLSPAASQKVGCNAQRTKAEFCNNLNCDNSTDKAVCGLREDGEGFRLRVFENECEMLKHACNVQDNEAFGIINFEYCKETFYNDTKVPSSVVQKLFAKSPERPCVEYDCSYPSDAGLVCGIRRDGEGFRVRLFENKCQLIMFNCRSDTNFTITDLYLCDGVDLVRDTETISRRFNVKNKFFKPMFVVDASMFNFGNINESIENFFAATHLLNMPLVEVQNSMNDSGRRMILKIFGPQVVYKPFTEIPKNISEDHYHKPTLRSCYHKCPTECPKTFAPVCGVPGIVAREPSLMFQNHCFMDVAQCKMHWEDKSDTAESSSYVESAFLFCLGTQMTTMYRFLPLVRTLQHMGRLKKKGVFRQHLSNMRFVHNMARSPNVMG</sequence>
<evidence type="ECO:0000259" key="1">
    <source>
        <dbReference type="Pfam" id="PF07648"/>
    </source>
</evidence>
<comment type="caution">
    <text evidence="2">The sequence shown here is derived from an EMBL/GenBank/DDBJ whole genome shotgun (WGS) entry which is preliminary data.</text>
</comment>
<gene>
    <name evidence="2" type="ORF">ABMA27_016442</name>
</gene>
<dbReference type="SUPFAM" id="SSF100895">
    <property type="entry name" value="Kazal-type serine protease inhibitors"/>
    <property type="match status" value="1"/>
</dbReference>
<keyword evidence="3" id="KW-1185">Reference proteome</keyword>
<name>A0ABR3I299_LOXSC</name>
<evidence type="ECO:0000313" key="3">
    <source>
        <dbReference type="Proteomes" id="UP001549920"/>
    </source>
</evidence>
<evidence type="ECO:0000313" key="2">
    <source>
        <dbReference type="EMBL" id="KAL0882943.1"/>
    </source>
</evidence>
<protein>
    <recommendedName>
        <fullName evidence="1">Kazal-like domain-containing protein</fullName>
    </recommendedName>
</protein>
<dbReference type="EMBL" id="JBEUOH010000009">
    <property type="protein sequence ID" value="KAL0882943.1"/>
    <property type="molecule type" value="Genomic_DNA"/>
</dbReference>
<accession>A0ABR3I299</accession>
<reference evidence="2 3" key="1">
    <citation type="submission" date="2024-06" db="EMBL/GenBank/DDBJ databases">
        <title>A chromosome-level genome assembly of beet webworm, Loxostege sticticalis.</title>
        <authorList>
            <person name="Zhang Y."/>
        </authorList>
    </citation>
    <scope>NUCLEOTIDE SEQUENCE [LARGE SCALE GENOMIC DNA]</scope>
    <source>
        <strain evidence="2">AQ026</strain>
        <tissue evidence="2">Whole body</tissue>
    </source>
</reference>
<dbReference type="InterPro" id="IPR036058">
    <property type="entry name" value="Kazal_dom_sf"/>
</dbReference>
<dbReference type="Pfam" id="PF07648">
    <property type="entry name" value="Kazal_2"/>
    <property type="match status" value="2"/>
</dbReference>
<proteinExistence type="predicted"/>
<feature type="domain" description="Kazal-like" evidence="1">
    <location>
        <begin position="33"/>
        <end position="76"/>
    </location>
</feature>
<dbReference type="Proteomes" id="UP001549920">
    <property type="component" value="Unassembled WGS sequence"/>
</dbReference>
<feature type="domain" description="Kazal-like" evidence="1">
    <location>
        <begin position="274"/>
        <end position="315"/>
    </location>
</feature>
<dbReference type="Gene3D" id="3.30.60.30">
    <property type="match status" value="1"/>
</dbReference>
<dbReference type="InterPro" id="IPR002350">
    <property type="entry name" value="Kazal_dom"/>
</dbReference>
<organism evidence="2 3">
    <name type="scientific">Loxostege sticticalis</name>
    <name type="common">Beet webworm moth</name>
    <dbReference type="NCBI Taxonomy" id="481309"/>
    <lineage>
        <taxon>Eukaryota</taxon>
        <taxon>Metazoa</taxon>
        <taxon>Ecdysozoa</taxon>
        <taxon>Arthropoda</taxon>
        <taxon>Hexapoda</taxon>
        <taxon>Insecta</taxon>
        <taxon>Pterygota</taxon>
        <taxon>Neoptera</taxon>
        <taxon>Endopterygota</taxon>
        <taxon>Lepidoptera</taxon>
        <taxon>Glossata</taxon>
        <taxon>Ditrysia</taxon>
        <taxon>Pyraloidea</taxon>
        <taxon>Crambidae</taxon>
        <taxon>Pyraustinae</taxon>
        <taxon>Loxostege</taxon>
    </lineage>
</organism>